<dbReference type="PRINTS" id="PR01021">
    <property type="entry name" value="OMPADOMAIN"/>
</dbReference>
<comment type="subcellular location">
    <subcellularLocation>
        <location evidence="1">Cell outer membrane</location>
    </subcellularLocation>
</comment>
<dbReference type="Pfam" id="PF00691">
    <property type="entry name" value="OmpA"/>
    <property type="match status" value="1"/>
</dbReference>
<dbReference type="AlphaFoldDB" id="A0A934R1P6"/>
<evidence type="ECO:0000313" key="7">
    <source>
        <dbReference type="EMBL" id="MBK1814832.1"/>
    </source>
</evidence>
<keyword evidence="8" id="KW-1185">Reference proteome</keyword>
<feature type="domain" description="OmpA-like" evidence="6">
    <location>
        <begin position="318"/>
        <end position="439"/>
    </location>
</feature>
<dbReference type="InterPro" id="IPR050330">
    <property type="entry name" value="Bact_OuterMem_StrucFunc"/>
</dbReference>
<dbReference type="InterPro" id="IPR006665">
    <property type="entry name" value="OmpA-like"/>
</dbReference>
<dbReference type="CDD" id="cd07185">
    <property type="entry name" value="OmpA_C-like"/>
    <property type="match status" value="1"/>
</dbReference>
<evidence type="ECO:0000259" key="6">
    <source>
        <dbReference type="PROSITE" id="PS51123"/>
    </source>
</evidence>
<dbReference type="PANTHER" id="PTHR30329:SF21">
    <property type="entry name" value="LIPOPROTEIN YIAD-RELATED"/>
    <property type="match status" value="1"/>
</dbReference>
<name>A0A934R1P6_9BACT</name>
<sequence>MHPRSKLPYFFLGLAALLATSAVVMLATRLRVKNPELPPAVPTQAAEPVAPPKIEGLTEPAKPEDPDKVLADLGIGVAAADPAVLVSQIATALEAGDLAKVARLIGKDALDPETTAKLKLMASTPLRLRQPDGVREVGELELNARSRWALELDGAQPGRDSIFLDLRRLNGRWAVERLTLPPGPGEPIPKAVFADSLGVADAFLQAVLRQDFEFARDFVDPATVSDAKIAGLCILFEEGEYRMRKTKPLRSMFQREDTVGYLANVETKDGKQSAQFGINMIQPPTPSNWIVSEINLNQLLADYARRVAGGDIYYSPLVKNPAGGDTLALYFEFDEDEMNPRTRRQLEIVTMILKADPGKKITLSGHTDALGTEDYNNSLSTRRADVVRDYLSKAGVSPSQIVTVGKGASQPRRPNITESGMDNPEGRRANRRTEIYLDF</sequence>
<feature type="region of interest" description="Disordered" evidence="5">
    <location>
        <begin position="36"/>
        <end position="65"/>
    </location>
</feature>
<dbReference type="Gene3D" id="3.30.1330.60">
    <property type="entry name" value="OmpA-like domain"/>
    <property type="match status" value="1"/>
</dbReference>
<dbReference type="Proteomes" id="UP000600139">
    <property type="component" value="Unassembled WGS sequence"/>
</dbReference>
<dbReference type="EMBL" id="JAENIK010000004">
    <property type="protein sequence ID" value="MBK1814832.1"/>
    <property type="molecule type" value="Genomic_DNA"/>
</dbReference>
<reference evidence="7" key="1">
    <citation type="submission" date="2021-01" db="EMBL/GenBank/DDBJ databases">
        <title>Modified the classification status of verrucomicrobia.</title>
        <authorList>
            <person name="Feng X."/>
        </authorList>
    </citation>
    <scope>NUCLEOTIDE SEQUENCE</scope>
    <source>
        <strain evidence="7">JCM 18052</strain>
    </source>
</reference>
<evidence type="ECO:0000256" key="1">
    <source>
        <dbReference type="ARBA" id="ARBA00004442"/>
    </source>
</evidence>
<dbReference type="PROSITE" id="PS51123">
    <property type="entry name" value="OMPA_2"/>
    <property type="match status" value="1"/>
</dbReference>
<protein>
    <submittedName>
        <fullName evidence="7">OmpA family protein</fullName>
    </submittedName>
</protein>
<dbReference type="InterPro" id="IPR036737">
    <property type="entry name" value="OmpA-like_sf"/>
</dbReference>
<comment type="caution">
    <text evidence="7">The sequence shown here is derived from an EMBL/GenBank/DDBJ whole genome shotgun (WGS) entry which is preliminary data.</text>
</comment>
<keyword evidence="3" id="KW-0998">Cell outer membrane</keyword>
<gene>
    <name evidence="7" type="ORF">JIN84_04350</name>
</gene>
<dbReference type="RefSeq" id="WP_200349782.1">
    <property type="nucleotide sequence ID" value="NZ_BAABHZ010000010.1"/>
</dbReference>
<dbReference type="SUPFAM" id="SSF103088">
    <property type="entry name" value="OmpA-like"/>
    <property type="match status" value="1"/>
</dbReference>
<evidence type="ECO:0000256" key="3">
    <source>
        <dbReference type="ARBA" id="ARBA00023237"/>
    </source>
</evidence>
<keyword evidence="2 4" id="KW-0472">Membrane</keyword>
<evidence type="ECO:0000256" key="2">
    <source>
        <dbReference type="ARBA" id="ARBA00023136"/>
    </source>
</evidence>
<evidence type="ECO:0000256" key="5">
    <source>
        <dbReference type="SAM" id="MobiDB-lite"/>
    </source>
</evidence>
<organism evidence="7 8">
    <name type="scientific">Luteolibacter yonseiensis</name>
    <dbReference type="NCBI Taxonomy" id="1144680"/>
    <lineage>
        <taxon>Bacteria</taxon>
        <taxon>Pseudomonadati</taxon>
        <taxon>Verrucomicrobiota</taxon>
        <taxon>Verrucomicrobiia</taxon>
        <taxon>Verrucomicrobiales</taxon>
        <taxon>Verrucomicrobiaceae</taxon>
        <taxon>Luteolibacter</taxon>
    </lineage>
</organism>
<evidence type="ECO:0000313" key="8">
    <source>
        <dbReference type="Proteomes" id="UP000600139"/>
    </source>
</evidence>
<dbReference type="GO" id="GO:0009279">
    <property type="term" value="C:cell outer membrane"/>
    <property type="evidence" value="ECO:0007669"/>
    <property type="project" value="UniProtKB-SubCell"/>
</dbReference>
<dbReference type="InterPro" id="IPR006664">
    <property type="entry name" value="OMP_bac"/>
</dbReference>
<evidence type="ECO:0000256" key="4">
    <source>
        <dbReference type="PROSITE-ProRule" id="PRU00473"/>
    </source>
</evidence>
<dbReference type="PANTHER" id="PTHR30329">
    <property type="entry name" value="STATOR ELEMENT OF FLAGELLAR MOTOR COMPLEX"/>
    <property type="match status" value="1"/>
</dbReference>
<feature type="region of interest" description="Disordered" evidence="5">
    <location>
        <begin position="404"/>
        <end position="430"/>
    </location>
</feature>
<proteinExistence type="predicted"/>
<accession>A0A934R1P6</accession>